<reference evidence="3" key="1">
    <citation type="journal article" date="2019" name="Int. J. Syst. Evol. Microbiol.">
        <title>The Global Catalogue of Microorganisms (GCM) 10K type strain sequencing project: providing services to taxonomists for standard genome sequencing and annotation.</title>
        <authorList>
            <consortium name="The Broad Institute Genomics Platform"/>
            <consortium name="The Broad Institute Genome Sequencing Center for Infectious Disease"/>
            <person name="Wu L."/>
            <person name="Ma J."/>
        </authorList>
    </citation>
    <scope>NUCLEOTIDE SEQUENCE [LARGE SCALE GENOMIC DNA]</scope>
    <source>
        <strain evidence="3">CCM 8725</strain>
    </source>
</reference>
<evidence type="ECO:0000313" key="3">
    <source>
        <dbReference type="Proteomes" id="UP001597448"/>
    </source>
</evidence>
<dbReference type="Pfam" id="PF00395">
    <property type="entry name" value="SLH"/>
    <property type="match status" value="1"/>
</dbReference>
<dbReference type="RefSeq" id="WP_209994097.1">
    <property type="nucleotide sequence ID" value="NZ_JBHSVQ010000001.1"/>
</dbReference>
<dbReference type="Proteomes" id="UP001597448">
    <property type="component" value="Unassembled WGS sequence"/>
</dbReference>
<name>A0ABW5FJ33_9BACL</name>
<sequence length="58" mass="6341">MVAGLEAAIHPEYNLLLLPADAEKFSFSDVSNSSWMYIYVMKIATLGFAEGDTSSPKL</sequence>
<dbReference type="EMBL" id="JBHUKY010000081">
    <property type="protein sequence ID" value="MFD2414160.1"/>
    <property type="molecule type" value="Genomic_DNA"/>
</dbReference>
<feature type="domain" description="SLH" evidence="1">
    <location>
        <begin position="26"/>
        <end position="53"/>
    </location>
</feature>
<keyword evidence="3" id="KW-1185">Reference proteome</keyword>
<gene>
    <name evidence="2" type="ORF">ACFSX3_30325</name>
</gene>
<comment type="caution">
    <text evidence="2">The sequence shown here is derived from an EMBL/GenBank/DDBJ whole genome shotgun (WGS) entry which is preliminary data.</text>
</comment>
<evidence type="ECO:0000313" key="2">
    <source>
        <dbReference type="EMBL" id="MFD2414160.1"/>
    </source>
</evidence>
<evidence type="ECO:0000259" key="1">
    <source>
        <dbReference type="Pfam" id="PF00395"/>
    </source>
</evidence>
<protein>
    <submittedName>
        <fullName evidence="2">S-layer homology domain-containing protein</fullName>
    </submittedName>
</protein>
<accession>A0ABW5FJ33</accession>
<dbReference type="InterPro" id="IPR001119">
    <property type="entry name" value="SLH_dom"/>
</dbReference>
<proteinExistence type="predicted"/>
<organism evidence="2 3">
    <name type="scientific">Paenibacillus rhizoplanae</name>
    <dbReference type="NCBI Taxonomy" id="1917181"/>
    <lineage>
        <taxon>Bacteria</taxon>
        <taxon>Bacillati</taxon>
        <taxon>Bacillota</taxon>
        <taxon>Bacilli</taxon>
        <taxon>Bacillales</taxon>
        <taxon>Paenibacillaceae</taxon>
        <taxon>Paenibacillus</taxon>
    </lineage>
</organism>